<dbReference type="EMBL" id="FUYS01000021">
    <property type="protein sequence ID" value="SKB98882.1"/>
    <property type="molecule type" value="Genomic_DNA"/>
</dbReference>
<evidence type="ECO:0000313" key="1">
    <source>
        <dbReference type="EMBL" id="SKB98882.1"/>
    </source>
</evidence>
<dbReference type="Proteomes" id="UP000190541">
    <property type="component" value="Unassembled WGS sequence"/>
</dbReference>
<dbReference type="AlphaFoldDB" id="A0A1T5FRX9"/>
<reference evidence="1 2" key="1">
    <citation type="submission" date="2017-02" db="EMBL/GenBank/DDBJ databases">
        <authorList>
            <person name="Peterson S.W."/>
        </authorList>
    </citation>
    <scope>NUCLEOTIDE SEQUENCE [LARGE SCALE GENOMIC DNA]</scope>
    <source>
        <strain evidence="1 2">DSM 22899</strain>
    </source>
</reference>
<gene>
    <name evidence="1" type="ORF">SAMN05660226_04156</name>
</gene>
<evidence type="ECO:0000313" key="2">
    <source>
        <dbReference type="Proteomes" id="UP000190541"/>
    </source>
</evidence>
<name>A0A1T5FRX9_9SPHI</name>
<keyword evidence="2" id="KW-1185">Reference proteome</keyword>
<accession>A0A1T5FRX9</accession>
<dbReference type="STRING" id="623280.SAMN05660226_04156"/>
<protein>
    <submittedName>
        <fullName evidence="1">Uncharacterized protein</fullName>
    </submittedName>
</protein>
<sequence>MMVCECVLMDVNNSTPVDNNCYLSGTKCQIFVLINLERK</sequence>
<organism evidence="1 2">
    <name type="scientific">Parapedobacter luteus</name>
    <dbReference type="NCBI Taxonomy" id="623280"/>
    <lineage>
        <taxon>Bacteria</taxon>
        <taxon>Pseudomonadati</taxon>
        <taxon>Bacteroidota</taxon>
        <taxon>Sphingobacteriia</taxon>
        <taxon>Sphingobacteriales</taxon>
        <taxon>Sphingobacteriaceae</taxon>
        <taxon>Parapedobacter</taxon>
    </lineage>
</organism>
<proteinExistence type="predicted"/>